<keyword evidence="1" id="KW-0472">Membrane</keyword>
<protein>
    <submittedName>
        <fullName evidence="2">Uncharacterized protein</fullName>
    </submittedName>
</protein>
<dbReference type="Proteomes" id="UP001596528">
    <property type="component" value="Unassembled WGS sequence"/>
</dbReference>
<proteinExistence type="predicted"/>
<keyword evidence="1" id="KW-1133">Transmembrane helix</keyword>
<accession>A0ABW2V4S6</accession>
<evidence type="ECO:0000313" key="2">
    <source>
        <dbReference type="EMBL" id="MFC7750243.1"/>
    </source>
</evidence>
<organism evidence="2 3">
    <name type="scientific">Paenibacillus thermoaerophilus</name>
    <dbReference type="NCBI Taxonomy" id="1215385"/>
    <lineage>
        <taxon>Bacteria</taxon>
        <taxon>Bacillati</taxon>
        <taxon>Bacillota</taxon>
        <taxon>Bacilli</taxon>
        <taxon>Bacillales</taxon>
        <taxon>Paenibacillaceae</taxon>
        <taxon>Paenibacillus</taxon>
    </lineage>
</organism>
<sequence length="300" mass="35103">MWVIGYMIYVFVAASLLAIRYRNSKREWLLRFVLVAVFPVIGWLFPLFWPDAFRREPKERFDDYVNRQHEVHKQRRSFGLYARVGPSKELDVIPIEDALLVSEHQDRRRVMIDVLKQDATRYVEILQRAVSNEDTETSHYAVSAIMEVKRKLLIALQDLSVKYENHKDDVYLARTYAEVLKGYIRSGFMDERTLIKYRYEYLDVLRNLTAQTGGPDSEWAYQEKVGVELELGLLSDAESTGIQYIEKHPMSEEAYLSLIQVYYVTKSPSKLCETIGKLKQTPVRLSNRALTIVRFWSEGA</sequence>
<keyword evidence="1" id="KW-0812">Transmembrane</keyword>
<evidence type="ECO:0000313" key="3">
    <source>
        <dbReference type="Proteomes" id="UP001596528"/>
    </source>
</evidence>
<gene>
    <name evidence="2" type="ORF">ACFQWB_09920</name>
</gene>
<feature type="transmembrane region" description="Helical" evidence="1">
    <location>
        <begin position="28"/>
        <end position="49"/>
    </location>
</feature>
<dbReference type="RefSeq" id="WP_138790041.1">
    <property type="nucleotide sequence ID" value="NZ_JBHTGQ010000021.1"/>
</dbReference>
<name>A0ABW2V4S6_9BACL</name>
<evidence type="ECO:0000256" key="1">
    <source>
        <dbReference type="SAM" id="Phobius"/>
    </source>
</evidence>
<dbReference type="EMBL" id="JBHTGQ010000021">
    <property type="protein sequence ID" value="MFC7750243.1"/>
    <property type="molecule type" value="Genomic_DNA"/>
</dbReference>
<reference evidence="3" key="1">
    <citation type="journal article" date="2019" name="Int. J. Syst. Evol. Microbiol.">
        <title>The Global Catalogue of Microorganisms (GCM) 10K type strain sequencing project: providing services to taxonomists for standard genome sequencing and annotation.</title>
        <authorList>
            <consortium name="The Broad Institute Genomics Platform"/>
            <consortium name="The Broad Institute Genome Sequencing Center for Infectious Disease"/>
            <person name="Wu L."/>
            <person name="Ma J."/>
        </authorList>
    </citation>
    <scope>NUCLEOTIDE SEQUENCE [LARGE SCALE GENOMIC DNA]</scope>
    <source>
        <strain evidence="3">JCM 18657</strain>
    </source>
</reference>
<feature type="transmembrane region" description="Helical" evidence="1">
    <location>
        <begin position="6"/>
        <end position="21"/>
    </location>
</feature>
<keyword evidence="3" id="KW-1185">Reference proteome</keyword>
<comment type="caution">
    <text evidence="2">The sequence shown here is derived from an EMBL/GenBank/DDBJ whole genome shotgun (WGS) entry which is preliminary data.</text>
</comment>